<dbReference type="InterPro" id="IPR013131">
    <property type="entry name" value="Mannitol_DH_N"/>
</dbReference>
<dbReference type="InterPro" id="IPR050988">
    <property type="entry name" value="Mannitol_DH/Oxidoreductase"/>
</dbReference>
<dbReference type="AlphaFoldDB" id="A0A238J0I6"/>
<evidence type="ECO:0000313" key="5">
    <source>
        <dbReference type="Proteomes" id="UP000201838"/>
    </source>
</evidence>
<evidence type="ECO:0000259" key="3">
    <source>
        <dbReference type="Pfam" id="PF08125"/>
    </source>
</evidence>
<dbReference type="Pfam" id="PF08125">
    <property type="entry name" value="Mannitol_dh_C"/>
    <property type="match status" value="1"/>
</dbReference>
<dbReference type="OrthoDB" id="271711at2"/>
<reference evidence="4 5" key="1">
    <citation type="submission" date="2017-05" db="EMBL/GenBank/DDBJ databases">
        <authorList>
            <person name="Song R."/>
            <person name="Chenine A.L."/>
            <person name="Ruprecht R.M."/>
        </authorList>
    </citation>
    <scope>NUCLEOTIDE SEQUENCE [LARGE SCALE GENOMIC DNA]</scope>
    <source>
        <strain evidence="4 5">CECT 8489</strain>
    </source>
</reference>
<name>A0A238J0I6_9RHOB</name>
<dbReference type="PANTHER" id="PTHR43362">
    <property type="entry name" value="MANNITOL DEHYDROGENASE DSF1-RELATED"/>
    <property type="match status" value="1"/>
</dbReference>
<protein>
    <submittedName>
        <fullName evidence="4">Mannitol 2-dehydrogenase</fullName>
        <ecNumber evidence="4">1.1.1.67</ecNumber>
    </submittedName>
</protein>
<dbReference type="Proteomes" id="UP000201838">
    <property type="component" value="Unassembled WGS sequence"/>
</dbReference>
<dbReference type="PANTHER" id="PTHR43362:SF1">
    <property type="entry name" value="MANNITOL DEHYDROGENASE 2-RELATED"/>
    <property type="match status" value="1"/>
</dbReference>
<proteinExistence type="predicted"/>
<accession>A0A238J0I6</accession>
<dbReference type="SUPFAM" id="SSF51735">
    <property type="entry name" value="NAD(P)-binding Rossmann-fold domains"/>
    <property type="match status" value="1"/>
</dbReference>
<dbReference type="InterPro" id="IPR013118">
    <property type="entry name" value="Mannitol_DH_C"/>
</dbReference>
<keyword evidence="5" id="KW-1185">Reference proteome</keyword>
<organism evidence="4 5">
    <name type="scientific">Boseongicola aestuarii</name>
    <dbReference type="NCBI Taxonomy" id="1470561"/>
    <lineage>
        <taxon>Bacteria</taxon>
        <taxon>Pseudomonadati</taxon>
        <taxon>Pseudomonadota</taxon>
        <taxon>Alphaproteobacteria</taxon>
        <taxon>Rhodobacterales</taxon>
        <taxon>Paracoccaceae</taxon>
        <taxon>Boseongicola</taxon>
    </lineage>
</organism>
<sequence>MTGNLPRLARRAAAPRPGIVHLGLGAFFRAHGALVIEDAMRPAGGDWGIIGVSLRSAGVRDNLEGQGNVYTAVEMSPEGQQPRIVEALSDVIFAPQNPDALLDLMADPAIRIVSLTVTEKGYCHIPSLGTLDVSHPEIQKDIGAAHPATAIGYIVRALERRRSAGVRPFTVLSCDNLPDNGRVARNVVVGLARCIDADLADWIERDCRFPSTMVDRIVPATTPDAIERLATRVGYRDLAPVFHEPFCQWVIEDRFVDDARPGFESVAGVQMVDDVAPFELMKIRMLNGTHSALAYLGYLAGLETISDTVRDPVFRGFVQRVWRDEIIPNVTPPEGVDSVAYAEDLLERYANPAIQHKTWQIAMDGSQKLPQRILGTILDAVKAGRRCDGLILAVAGWMRYVGGTDEQGSPIDVKDPLAARLRALSDAASSPREKVVALLNVTEVFTPELAELIKDDLCRAYEMLNRVGARECVRMRSQET</sequence>
<dbReference type="RefSeq" id="WP_093973667.1">
    <property type="nucleotide sequence ID" value="NZ_FXXQ01000005.1"/>
</dbReference>
<dbReference type="PRINTS" id="PR00084">
    <property type="entry name" value="MTLDHDRGNASE"/>
</dbReference>
<dbReference type="GO" id="GO:0050086">
    <property type="term" value="F:mannitol 2-dehydrogenase activity"/>
    <property type="evidence" value="ECO:0007669"/>
    <property type="project" value="UniProtKB-EC"/>
</dbReference>
<dbReference type="Pfam" id="PF01232">
    <property type="entry name" value="Mannitol_dh"/>
    <property type="match status" value="1"/>
</dbReference>
<dbReference type="InterPro" id="IPR008927">
    <property type="entry name" value="6-PGluconate_DH-like_C_sf"/>
</dbReference>
<dbReference type="EC" id="1.1.1.67" evidence="4"/>
<feature type="domain" description="Mannitol dehydrogenase C-terminal" evidence="3">
    <location>
        <begin position="274"/>
        <end position="451"/>
    </location>
</feature>
<dbReference type="Gene3D" id="1.10.1040.10">
    <property type="entry name" value="N-(1-d-carboxylethyl)-l-norvaline Dehydrogenase, domain 2"/>
    <property type="match status" value="1"/>
</dbReference>
<feature type="domain" description="Mannitol dehydrogenase N-terminal" evidence="2">
    <location>
        <begin position="18"/>
        <end position="261"/>
    </location>
</feature>
<dbReference type="Gene3D" id="3.40.50.720">
    <property type="entry name" value="NAD(P)-binding Rossmann-like Domain"/>
    <property type="match status" value="1"/>
</dbReference>
<evidence type="ECO:0000259" key="2">
    <source>
        <dbReference type="Pfam" id="PF01232"/>
    </source>
</evidence>
<dbReference type="SUPFAM" id="SSF48179">
    <property type="entry name" value="6-phosphogluconate dehydrogenase C-terminal domain-like"/>
    <property type="match status" value="1"/>
</dbReference>
<dbReference type="InterPro" id="IPR000669">
    <property type="entry name" value="Mannitol_DH"/>
</dbReference>
<evidence type="ECO:0000256" key="1">
    <source>
        <dbReference type="ARBA" id="ARBA00023002"/>
    </source>
</evidence>
<evidence type="ECO:0000313" key="4">
    <source>
        <dbReference type="EMBL" id="SMX23685.1"/>
    </source>
</evidence>
<keyword evidence="1 4" id="KW-0560">Oxidoreductase</keyword>
<dbReference type="InterPro" id="IPR013328">
    <property type="entry name" value="6PGD_dom2"/>
</dbReference>
<dbReference type="EMBL" id="FXXQ01000005">
    <property type="protein sequence ID" value="SMX23685.1"/>
    <property type="molecule type" value="Genomic_DNA"/>
</dbReference>
<dbReference type="InterPro" id="IPR036291">
    <property type="entry name" value="NAD(P)-bd_dom_sf"/>
</dbReference>
<gene>
    <name evidence="4" type="primary">mtlK_2</name>
    <name evidence="4" type="ORF">BOA8489_01796</name>
</gene>